<evidence type="ECO:0000313" key="2">
    <source>
        <dbReference type="Proteomes" id="UP000501926"/>
    </source>
</evidence>
<dbReference type="AlphaFoldDB" id="A0A6G7GSD1"/>
<dbReference type="Proteomes" id="UP000501926">
    <property type="component" value="Chromosome"/>
</dbReference>
<reference evidence="1 2" key="1">
    <citation type="submission" date="2020-02" db="EMBL/GenBank/DDBJ databases">
        <title>Newly sequenced genome of strain CSTR1 showed variability in Candidatus Kuenenia stuttgartiensis genomes.</title>
        <authorList>
            <person name="Ding C."/>
            <person name="Adrian L."/>
        </authorList>
    </citation>
    <scope>NUCLEOTIDE SEQUENCE [LARGE SCALE GENOMIC DNA]</scope>
    <source>
        <strain evidence="1 2">CSTR1</strain>
    </source>
</reference>
<gene>
    <name evidence="1" type="ORF">KsCSTR_28300</name>
</gene>
<accession>A0A6G7GSD1</accession>
<evidence type="ECO:0000313" key="1">
    <source>
        <dbReference type="EMBL" id="QII12209.1"/>
    </source>
</evidence>
<protein>
    <submittedName>
        <fullName evidence="1">Uncharacterized protein</fullName>
    </submittedName>
</protein>
<name>A0A6G7GSD1_KUEST</name>
<proteinExistence type="predicted"/>
<sequence>MMCFIWAGALDSYPPPARYQMGSASVLTIKIMTLPPRTTVHAFVRCVVQSHSFLICFV</sequence>
<organism evidence="1 2">
    <name type="scientific">Kuenenia stuttgartiensis</name>
    <dbReference type="NCBI Taxonomy" id="174633"/>
    <lineage>
        <taxon>Bacteria</taxon>
        <taxon>Pseudomonadati</taxon>
        <taxon>Planctomycetota</taxon>
        <taxon>Candidatus Brocadiia</taxon>
        <taxon>Candidatus Brocadiales</taxon>
        <taxon>Candidatus Brocadiaceae</taxon>
        <taxon>Candidatus Kuenenia</taxon>
    </lineage>
</organism>
<dbReference type="EMBL" id="CP049055">
    <property type="protein sequence ID" value="QII12209.1"/>
    <property type="molecule type" value="Genomic_DNA"/>
</dbReference>